<dbReference type="Pfam" id="PF06199">
    <property type="entry name" value="Phage_tail_2"/>
    <property type="match status" value="1"/>
</dbReference>
<proteinExistence type="predicted"/>
<keyword evidence="2" id="KW-1185">Reference proteome</keyword>
<evidence type="ECO:0000313" key="1">
    <source>
        <dbReference type="EMBL" id="MBB3193936.1"/>
    </source>
</evidence>
<accession>A0ABR6GQF5</accession>
<dbReference type="Proteomes" id="UP000574369">
    <property type="component" value="Unassembled WGS sequence"/>
</dbReference>
<reference evidence="1 2" key="1">
    <citation type="submission" date="2020-08" db="EMBL/GenBank/DDBJ databases">
        <title>Genomic Encyclopedia of Type Strains, Phase III (KMG-III): the genomes of soil and plant-associated and newly described type strains.</title>
        <authorList>
            <person name="Whitman W."/>
        </authorList>
    </citation>
    <scope>NUCLEOTIDE SEQUENCE [LARGE SCALE GENOMIC DNA]</scope>
    <source>
        <strain evidence="1 2">CECT 7247</strain>
    </source>
</reference>
<dbReference type="RefSeq" id="WP_088449832.1">
    <property type="nucleotide sequence ID" value="NZ_JACHXO010000002.1"/>
</dbReference>
<gene>
    <name evidence="1" type="ORF">FHS28_001321</name>
</gene>
<dbReference type="InterPro" id="IPR011855">
    <property type="entry name" value="Phgtail_TP901_1"/>
</dbReference>
<sequence length="149" mass="16086">MGAYTGRDVVVNFAIADENAVPSGLTYKRLGMMRGKGMKASWDTVDTTADQSPSFTKTNLVTFKSAEFSGDGVTYTDAVFNQKELKAHVISPGAATANQPKVWFQIIYPDGSKYEGPFIVTEWSDDSPYSDAATWSISAMSNGAVNFTA</sequence>
<dbReference type="NCBIfam" id="NF047353">
    <property type="entry name" value="tube_lmo2291"/>
    <property type="match status" value="1"/>
</dbReference>
<dbReference type="EMBL" id="JACHXO010000002">
    <property type="protein sequence ID" value="MBB3193936.1"/>
    <property type="molecule type" value="Genomic_DNA"/>
</dbReference>
<protein>
    <submittedName>
        <fullName evidence="1">Secreted protein</fullName>
    </submittedName>
</protein>
<evidence type="ECO:0000313" key="2">
    <source>
        <dbReference type="Proteomes" id="UP000574369"/>
    </source>
</evidence>
<name>A0ABR6GQF5_9BURK</name>
<organism evidence="1 2">
    <name type="scientific">Roseateles terrae</name>
    <dbReference type="NCBI Taxonomy" id="431060"/>
    <lineage>
        <taxon>Bacteria</taxon>
        <taxon>Pseudomonadati</taxon>
        <taxon>Pseudomonadota</taxon>
        <taxon>Betaproteobacteria</taxon>
        <taxon>Burkholderiales</taxon>
        <taxon>Sphaerotilaceae</taxon>
        <taxon>Roseateles</taxon>
    </lineage>
</organism>
<comment type="caution">
    <text evidence="1">The sequence shown here is derived from an EMBL/GenBank/DDBJ whole genome shotgun (WGS) entry which is preliminary data.</text>
</comment>